<protein>
    <submittedName>
        <fullName evidence="3">Uncharacterized protein</fullName>
    </submittedName>
</protein>
<sequence length="130" mass="14030">MSLLHRRTLKLKRSVAMIAVFSMATPALAHSKLSSTTPGWPPRNEKLPALATAAEPQSSTQPPPAAHNQAHPTASGQFQVDEEAAERALERTLVVQGALLLPFGLAEIQPSFSYTRSELDELNLALILLP</sequence>
<dbReference type="RefSeq" id="WP_004999784.1">
    <property type="nucleotide sequence ID" value="NZ_CH672427.1"/>
</dbReference>
<name>A4BRF8_9GAMM</name>
<accession>A4BRF8</accession>
<evidence type="ECO:0000256" key="1">
    <source>
        <dbReference type="SAM" id="MobiDB-lite"/>
    </source>
</evidence>
<feature type="chain" id="PRO_5002665516" evidence="2">
    <location>
        <begin position="30"/>
        <end position="130"/>
    </location>
</feature>
<dbReference type="HOGENOM" id="CLU_1935806_0_0_6"/>
<feature type="signal peptide" evidence="2">
    <location>
        <begin position="1"/>
        <end position="29"/>
    </location>
</feature>
<dbReference type="AlphaFoldDB" id="A4BRF8"/>
<reference evidence="3 4" key="1">
    <citation type="submission" date="2006-02" db="EMBL/GenBank/DDBJ databases">
        <authorList>
            <person name="Waterbury J."/>
            <person name="Ferriera S."/>
            <person name="Johnson J."/>
            <person name="Kravitz S."/>
            <person name="Halpern A."/>
            <person name="Remington K."/>
            <person name="Beeson K."/>
            <person name="Tran B."/>
            <person name="Rogers Y.-H."/>
            <person name="Friedman R."/>
            <person name="Venter J.C."/>
        </authorList>
    </citation>
    <scope>NUCLEOTIDE SEQUENCE [LARGE SCALE GENOMIC DNA]</scope>
    <source>
        <strain evidence="3 4">Nb-231</strain>
    </source>
</reference>
<evidence type="ECO:0000256" key="2">
    <source>
        <dbReference type="SAM" id="SignalP"/>
    </source>
</evidence>
<evidence type="ECO:0000313" key="3">
    <source>
        <dbReference type="EMBL" id="EAR21780.1"/>
    </source>
</evidence>
<keyword evidence="2" id="KW-0732">Signal</keyword>
<dbReference type="Proteomes" id="UP000003374">
    <property type="component" value="Unassembled WGS sequence"/>
</dbReference>
<comment type="caution">
    <text evidence="3">The sequence shown here is derived from an EMBL/GenBank/DDBJ whole genome shotgun (WGS) entry which is preliminary data.</text>
</comment>
<proteinExistence type="predicted"/>
<gene>
    <name evidence="3" type="ORF">NB231_03585</name>
</gene>
<dbReference type="EMBL" id="AAOF01000006">
    <property type="protein sequence ID" value="EAR21780.1"/>
    <property type="molecule type" value="Genomic_DNA"/>
</dbReference>
<keyword evidence="4" id="KW-1185">Reference proteome</keyword>
<organism evidence="3 4">
    <name type="scientific">Nitrococcus mobilis Nb-231</name>
    <dbReference type="NCBI Taxonomy" id="314278"/>
    <lineage>
        <taxon>Bacteria</taxon>
        <taxon>Pseudomonadati</taxon>
        <taxon>Pseudomonadota</taxon>
        <taxon>Gammaproteobacteria</taxon>
        <taxon>Chromatiales</taxon>
        <taxon>Ectothiorhodospiraceae</taxon>
        <taxon>Nitrococcus</taxon>
    </lineage>
</organism>
<evidence type="ECO:0000313" key="4">
    <source>
        <dbReference type="Proteomes" id="UP000003374"/>
    </source>
</evidence>
<feature type="region of interest" description="Disordered" evidence="1">
    <location>
        <begin position="31"/>
        <end position="83"/>
    </location>
</feature>